<dbReference type="NCBIfam" id="TIGR03251">
    <property type="entry name" value="LAT_fam"/>
    <property type="match status" value="1"/>
</dbReference>
<dbReference type="Gene3D" id="3.40.640.10">
    <property type="entry name" value="Type I PLP-dependent aspartate aminotransferase-like (Major domain)"/>
    <property type="match status" value="1"/>
</dbReference>
<evidence type="ECO:0000256" key="1">
    <source>
        <dbReference type="ARBA" id="ARBA00001933"/>
    </source>
</evidence>
<dbReference type="EMBL" id="CP002299">
    <property type="protein sequence ID" value="ADP80471.1"/>
    <property type="molecule type" value="Genomic_DNA"/>
</dbReference>
<dbReference type="FunCoup" id="E3J1F0">
    <property type="interactions" value="206"/>
</dbReference>
<feature type="region of interest" description="Disordered" evidence="10">
    <location>
        <begin position="1"/>
        <end position="43"/>
    </location>
</feature>
<evidence type="ECO:0000256" key="4">
    <source>
        <dbReference type="ARBA" id="ARBA00022576"/>
    </source>
</evidence>
<dbReference type="PANTHER" id="PTHR43206:SF2">
    <property type="entry name" value="4-AMINOBUTYRATE AMINOTRANSFERASE GABT"/>
    <property type="match status" value="1"/>
</dbReference>
<keyword evidence="5" id="KW-0808">Transferase</keyword>
<gene>
    <name evidence="11" type="ordered locus">FraEuI1c_2435</name>
</gene>
<dbReference type="KEGG" id="fri:FraEuI1c_2435"/>
<comment type="cofactor">
    <cofactor evidence="1">
        <name>pyridoxal 5'-phosphate</name>
        <dbReference type="ChEBI" id="CHEBI:597326"/>
    </cofactor>
</comment>
<sequence>MAVPAFVTDTGAGAGRRGRSAGPDGRRGRERRAGDAGPRPPGRAVVAPVDVPEVLGRHVLVDGLDLVVDLDASSGRTLVDARSGEAYLDLYSFFASAPLGVNPPALAGDPAVVAELGRAALNKPANPDVATVAYAEFVTTFARVLGDPRLPHLFFVEGGSPAVENALKAAFDWKSRHNEAHGRPAELGTRVLHLRHAFHGRGGYTLSVTNTDPNKTERFPKFDWPRIDSPAQTFPVTEASLAAVVGAEDRALAQAAAAFAAHPHDIACVLAEPIQCEGGDRHLRPEFLAALGALAHENDALFVLDEVQTGVGTTGAAWCYQRLGLAPDVVAFGKKVQVGGVMAGGRLDEVADNVFRVPGRINSTWGGGLVDMVRSTRMLEVMERDRLFDAAARAGERLLAGLERLAGRHPRLVSNPRGLGLLCAFDLPDLATRDETLRRLRADEHVLALPAGAGTVRLRPALTITDDEIDAAVGALGRVLDALAGSARLGETTARG</sequence>
<evidence type="ECO:0000256" key="10">
    <source>
        <dbReference type="SAM" id="MobiDB-lite"/>
    </source>
</evidence>
<accession>E3J1F0</accession>
<keyword evidence="12" id="KW-1185">Reference proteome</keyword>
<dbReference type="InterPro" id="IPR015422">
    <property type="entry name" value="PyrdxlP-dep_Trfase_small"/>
</dbReference>
<evidence type="ECO:0000313" key="11">
    <source>
        <dbReference type="EMBL" id="ADP80471.1"/>
    </source>
</evidence>
<dbReference type="PIRSF" id="PIRSF000521">
    <property type="entry name" value="Transaminase_4ab_Lys_Orn"/>
    <property type="match status" value="1"/>
</dbReference>
<evidence type="ECO:0000256" key="3">
    <source>
        <dbReference type="ARBA" id="ARBA00013071"/>
    </source>
</evidence>
<evidence type="ECO:0000313" key="12">
    <source>
        <dbReference type="Proteomes" id="UP000002484"/>
    </source>
</evidence>
<dbReference type="Pfam" id="PF00202">
    <property type="entry name" value="Aminotran_3"/>
    <property type="match status" value="1"/>
</dbReference>
<evidence type="ECO:0000256" key="7">
    <source>
        <dbReference type="ARBA" id="ARBA00030921"/>
    </source>
</evidence>
<dbReference type="Gene3D" id="3.90.1150.10">
    <property type="entry name" value="Aspartate Aminotransferase, domain 1"/>
    <property type="match status" value="1"/>
</dbReference>
<evidence type="ECO:0000256" key="6">
    <source>
        <dbReference type="ARBA" id="ARBA00022898"/>
    </source>
</evidence>
<dbReference type="GO" id="GO:0030170">
    <property type="term" value="F:pyridoxal phosphate binding"/>
    <property type="evidence" value="ECO:0007669"/>
    <property type="project" value="InterPro"/>
</dbReference>
<dbReference type="InParanoid" id="E3J1F0"/>
<dbReference type="Proteomes" id="UP000002484">
    <property type="component" value="Chromosome"/>
</dbReference>
<protein>
    <recommendedName>
        <fullName evidence="8">L-lysine-epsilon aminotransferase</fullName>
        <ecNumber evidence="3">2.6.1.36</ecNumber>
    </recommendedName>
    <alternativeName>
        <fullName evidence="7">Lysine 6-aminotransferase</fullName>
    </alternativeName>
</protein>
<name>E3J1F0_PSEI1</name>
<dbReference type="GO" id="GO:0009450">
    <property type="term" value="P:gamma-aminobutyric acid catabolic process"/>
    <property type="evidence" value="ECO:0007669"/>
    <property type="project" value="TreeGrafter"/>
</dbReference>
<dbReference type="InterPro" id="IPR015424">
    <property type="entry name" value="PyrdxlP-dep_Trfase"/>
</dbReference>
<evidence type="ECO:0000256" key="8">
    <source>
        <dbReference type="ARBA" id="ARBA00050040"/>
    </source>
</evidence>
<reference evidence="11 12" key="1">
    <citation type="submission" date="2010-10" db="EMBL/GenBank/DDBJ databases">
        <title>Complete sequence of Frankia sp. EuI1c.</title>
        <authorList>
            <consortium name="US DOE Joint Genome Institute"/>
            <person name="Lucas S."/>
            <person name="Copeland A."/>
            <person name="Lapidus A."/>
            <person name="Cheng J.-F."/>
            <person name="Bruce D."/>
            <person name="Goodwin L."/>
            <person name="Pitluck S."/>
            <person name="Chertkov O."/>
            <person name="Detter J.C."/>
            <person name="Han C."/>
            <person name="Tapia R."/>
            <person name="Land M."/>
            <person name="Hauser L."/>
            <person name="Jeffries C."/>
            <person name="Kyrpides N."/>
            <person name="Ivanova N."/>
            <person name="Mikhailova N."/>
            <person name="Beauchemin N."/>
            <person name="Sen A."/>
            <person name="Sur S.A."/>
            <person name="Gtari M."/>
            <person name="Wall L."/>
            <person name="Tisa L."/>
            <person name="Woyke T."/>
        </authorList>
    </citation>
    <scope>NUCLEOTIDE SEQUENCE [LARGE SCALE GENOMIC DNA]</scope>
    <source>
        <strain evidence="12">DSM 45817 / CECT 9037 / EuI1c</strain>
    </source>
</reference>
<evidence type="ECO:0000256" key="5">
    <source>
        <dbReference type="ARBA" id="ARBA00022679"/>
    </source>
</evidence>
<evidence type="ECO:0000256" key="2">
    <source>
        <dbReference type="ARBA" id="ARBA00008954"/>
    </source>
</evidence>
<dbReference type="RefSeq" id="WP_013423589.1">
    <property type="nucleotide sequence ID" value="NC_014666.1"/>
</dbReference>
<dbReference type="GO" id="GO:0017000">
    <property type="term" value="P:antibiotic biosynthetic process"/>
    <property type="evidence" value="ECO:0007669"/>
    <property type="project" value="InterPro"/>
</dbReference>
<evidence type="ECO:0000256" key="9">
    <source>
        <dbReference type="RuleBase" id="RU003560"/>
    </source>
</evidence>
<feature type="compositionally biased region" description="Basic and acidic residues" evidence="10">
    <location>
        <begin position="24"/>
        <end position="34"/>
    </location>
</feature>
<dbReference type="AlphaFoldDB" id="E3J1F0"/>
<dbReference type="STRING" id="298654.FraEuI1c_2435"/>
<dbReference type="eggNOG" id="COG0160">
    <property type="taxonomic scope" value="Bacteria"/>
</dbReference>
<dbReference type="SUPFAM" id="SSF53383">
    <property type="entry name" value="PLP-dependent transferases"/>
    <property type="match status" value="1"/>
</dbReference>
<keyword evidence="4" id="KW-0032">Aminotransferase</keyword>
<keyword evidence="6 9" id="KW-0663">Pyridoxal phosphate</keyword>
<dbReference type="PANTHER" id="PTHR43206">
    <property type="entry name" value="AMINOTRANSFERASE"/>
    <property type="match status" value="1"/>
</dbReference>
<proteinExistence type="inferred from homology"/>
<dbReference type="HOGENOM" id="CLU_016922_10_1_11"/>
<dbReference type="InterPro" id="IPR015421">
    <property type="entry name" value="PyrdxlP-dep_Trfase_major"/>
</dbReference>
<dbReference type="EC" id="2.6.1.36" evidence="3"/>
<dbReference type="InterPro" id="IPR017657">
    <property type="entry name" value="L-lysine_6-transaminase"/>
</dbReference>
<comment type="similarity">
    <text evidence="2 9">Belongs to the class-III pyridoxal-phosphate-dependent aminotransferase family.</text>
</comment>
<dbReference type="GO" id="GO:0045484">
    <property type="term" value="F:L-lysine 6-transaminase activity"/>
    <property type="evidence" value="ECO:0007669"/>
    <property type="project" value="UniProtKB-EC"/>
</dbReference>
<dbReference type="InterPro" id="IPR005814">
    <property type="entry name" value="Aminotrans_3"/>
</dbReference>
<organism evidence="11 12">
    <name type="scientific">Pseudofrankia inefficax (strain DSM 45817 / CECT 9037 / DDB 130130 / EuI1c)</name>
    <name type="common">Frankia inefficax</name>
    <dbReference type="NCBI Taxonomy" id="298654"/>
    <lineage>
        <taxon>Bacteria</taxon>
        <taxon>Bacillati</taxon>
        <taxon>Actinomycetota</taxon>
        <taxon>Actinomycetes</taxon>
        <taxon>Frankiales</taxon>
        <taxon>Frankiaceae</taxon>
        <taxon>Pseudofrankia</taxon>
    </lineage>
</organism>